<reference evidence="1" key="1">
    <citation type="submission" date="2020-06" db="EMBL/GenBank/DDBJ databases">
        <authorList>
            <person name="Li T."/>
            <person name="Hu X."/>
            <person name="Zhang T."/>
            <person name="Song X."/>
            <person name="Zhang H."/>
            <person name="Dai N."/>
            <person name="Sheng W."/>
            <person name="Hou X."/>
            <person name="Wei L."/>
        </authorList>
    </citation>
    <scope>NUCLEOTIDE SEQUENCE</scope>
    <source>
        <strain evidence="1">KEN1</strain>
        <tissue evidence="1">Leaf</tissue>
    </source>
</reference>
<reference evidence="1" key="2">
    <citation type="journal article" date="2024" name="Plant">
        <title>Genomic evolution and insights into agronomic trait innovations of Sesamum species.</title>
        <authorList>
            <person name="Miao H."/>
            <person name="Wang L."/>
            <person name="Qu L."/>
            <person name="Liu H."/>
            <person name="Sun Y."/>
            <person name="Le M."/>
            <person name="Wang Q."/>
            <person name="Wei S."/>
            <person name="Zheng Y."/>
            <person name="Lin W."/>
            <person name="Duan Y."/>
            <person name="Cao H."/>
            <person name="Xiong S."/>
            <person name="Wang X."/>
            <person name="Wei L."/>
            <person name="Li C."/>
            <person name="Ma Q."/>
            <person name="Ju M."/>
            <person name="Zhao R."/>
            <person name="Li G."/>
            <person name="Mu C."/>
            <person name="Tian Q."/>
            <person name="Mei H."/>
            <person name="Zhang T."/>
            <person name="Gao T."/>
            <person name="Zhang H."/>
        </authorList>
    </citation>
    <scope>NUCLEOTIDE SEQUENCE</scope>
    <source>
        <strain evidence="1">KEN1</strain>
    </source>
</reference>
<name>A0AAW2WKZ0_9LAMI</name>
<gene>
    <name evidence="1" type="ORF">Slati_2528600</name>
</gene>
<sequence>MGEARMICRDIRLWRREKALGCATSMEVFRSTSRVILKCGSGLVVPCSPAGCPVRPPVYRREKAGSLLVRCKCAP</sequence>
<proteinExistence type="predicted"/>
<organism evidence="1">
    <name type="scientific">Sesamum latifolium</name>
    <dbReference type="NCBI Taxonomy" id="2727402"/>
    <lineage>
        <taxon>Eukaryota</taxon>
        <taxon>Viridiplantae</taxon>
        <taxon>Streptophyta</taxon>
        <taxon>Embryophyta</taxon>
        <taxon>Tracheophyta</taxon>
        <taxon>Spermatophyta</taxon>
        <taxon>Magnoliopsida</taxon>
        <taxon>eudicotyledons</taxon>
        <taxon>Gunneridae</taxon>
        <taxon>Pentapetalae</taxon>
        <taxon>asterids</taxon>
        <taxon>lamiids</taxon>
        <taxon>Lamiales</taxon>
        <taxon>Pedaliaceae</taxon>
        <taxon>Sesamum</taxon>
    </lineage>
</organism>
<evidence type="ECO:0000313" key="1">
    <source>
        <dbReference type="EMBL" id="KAL0440456.1"/>
    </source>
</evidence>
<comment type="caution">
    <text evidence="1">The sequence shown here is derived from an EMBL/GenBank/DDBJ whole genome shotgun (WGS) entry which is preliminary data.</text>
</comment>
<protein>
    <submittedName>
        <fullName evidence="1">Uncharacterized protein</fullName>
    </submittedName>
</protein>
<dbReference type="EMBL" id="JACGWN010000008">
    <property type="protein sequence ID" value="KAL0440456.1"/>
    <property type="molecule type" value="Genomic_DNA"/>
</dbReference>
<dbReference type="AlphaFoldDB" id="A0AAW2WKZ0"/>
<accession>A0AAW2WKZ0</accession>